<dbReference type="EMBL" id="BLXT01002860">
    <property type="protein sequence ID" value="GFN98507.1"/>
    <property type="molecule type" value="Genomic_DNA"/>
</dbReference>
<name>A0AAV3ZUF4_9GAST</name>
<dbReference type="Proteomes" id="UP000735302">
    <property type="component" value="Unassembled WGS sequence"/>
</dbReference>
<dbReference type="AlphaFoldDB" id="A0AAV3ZUF4"/>
<evidence type="ECO:0000313" key="2">
    <source>
        <dbReference type="Proteomes" id="UP000735302"/>
    </source>
</evidence>
<reference evidence="1 2" key="1">
    <citation type="journal article" date="2021" name="Elife">
        <title>Chloroplast acquisition without the gene transfer in kleptoplastic sea slugs, Plakobranchus ocellatus.</title>
        <authorList>
            <person name="Maeda T."/>
            <person name="Takahashi S."/>
            <person name="Yoshida T."/>
            <person name="Shimamura S."/>
            <person name="Takaki Y."/>
            <person name="Nagai Y."/>
            <person name="Toyoda A."/>
            <person name="Suzuki Y."/>
            <person name="Arimoto A."/>
            <person name="Ishii H."/>
            <person name="Satoh N."/>
            <person name="Nishiyama T."/>
            <person name="Hasebe M."/>
            <person name="Maruyama T."/>
            <person name="Minagawa J."/>
            <person name="Obokata J."/>
            <person name="Shigenobu S."/>
        </authorList>
    </citation>
    <scope>NUCLEOTIDE SEQUENCE [LARGE SCALE GENOMIC DNA]</scope>
</reference>
<accession>A0AAV3ZUF4</accession>
<keyword evidence="2" id="KW-1185">Reference proteome</keyword>
<protein>
    <submittedName>
        <fullName evidence="1">Uncharacterized protein</fullName>
    </submittedName>
</protein>
<gene>
    <name evidence="1" type="ORF">PoB_002501300</name>
</gene>
<proteinExistence type="predicted"/>
<sequence length="111" mass="12579">MIPKFSISRARRARLPQGVGCCRTGFDDINSKRCSPIVVLQGRSLNVEEKEPFCSSNSLRSSPRQLITISRCSPCHQAPVRLHSHGHLTRYPSLLTQSRYPSVLRRHLRPS</sequence>
<organism evidence="1 2">
    <name type="scientific">Plakobranchus ocellatus</name>
    <dbReference type="NCBI Taxonomy" id="259542"/>
    <lineage>
        <taxon>Eukaryota</taxon>
        <taxon>Metazoa</taxon>
        <taxon>Spiralia</taxon>
        <taxon>Lophotrochozoa</taxon>
        <taxon>Mollusca</taxon>
        <taxon>Gastropoda</taxon>
        <taxon>Heterobranchia</taxon>
        <taxon>Euthyneura</taxon>
        <taxon>Panpulmonata</taxon>
        <taxon>Sacoglossa</taxon>
        <taxon>Placobranchoidea</taxon>
        <taxon>Plakobranchidae</taxon>
        <taxon>Plakobranchus</taxon>
    </lineage>
</organism>
<evidence type="ECO:0000313" key="1">
    <source>
        <dbReference type="EMBL" id="GFN98507.1"/>
    </source>
</evidence>
<comment type="caution">
    <text evidence="1">The sequence shown here is derived from an EMBL/GenBank/DDBJ whole genome shotgun (WGS) entry which is preliminary data.</text>
</comment>